<keyword evidence="3" id="KW-1185">Reference proteome</keyword>
<keyword evidence="1" id="KW-1133">Transmembrane helix</keyword>
<comment type="caution">
    <text evidence="2">The sequence shown here is derived from an EMBL/GenBank/DDBJ whole genome shotgun (WGS) entry which is preliminary data.</text>
</comment>
<accession>A0A7J7DU74</accession>
<dbReference type="FunCoup" id="A0A7J7DU74">
    <property type="interactions" value="218"/>
</dbReference>
<protein>
    <submittedName>
        <fullName evidence="2">Uncharacterized protein</fullName>
    </submittedName>
</protein>
<dbReference type="AlphaFoldDB" id="A0A7J7DU74"/>
<dbReference type="Proteomes" id="UP000593562">
    <property type="component" value="Unassembled WGS sequence"/>
</dbReference>
<evidence type="ECO:0000256" key="1">
    <source>
        <dbReference type="SAM" id="Phobius"/>
    </source>
</evidence>
<evidence type="ECO:0000313" key="2">
    <source>
        <dbReference type="EMBL" id="KAF5749928.1"/>
    </source>
</evidence>
<evidence type="ECO:0000313" key="3">
    <source>
        <dbReference type="Proteomes" id="UP000593562"/>
    </source>
</evidence>
<keyword evidence="1" id="KW-0472">Membrane</keyword>
<dbReference type="OrthoDB" id="1653570at2759"/>
<dbReference type="InParanoid" id="A0A7J7DU74"/>
<organism evidence="2 3">
    <name type="scientific">Tripterygium wilfordii</name>
    <name type="common">Thunder God vine</name>
    <dbReference type="NCBI Taxonomy" id="458696"/>
    <lineage>
        <taxon>Eukaryota</taxon>
        <taxon>Viridiplantae</taxon>
        <taxon>Streptophyta</taxon>
        <taxon>Embryophyta</taxon>
        <taxon>Tracheophyta</taxon>
        <taxon>Spermatophyta</taxon>
        <taxon>Magnoliopsida</taxon>
        <taxon>eudicotyledons</taxon>
        <taxon>Gunneridae</taxon>
        <taxon>Pentapetalae</taxon>
        <taxon>rosids</taxon>
        <taxon>fabids</taxon>
        <taxon>Celastrales</taxon>
        <taxon>Celastraceae</taxon>
        <taxon>Tripterygium</taxon>
    </lineage>
</organism>
<dbReference type="EMBL" id="JAAARO010000003">
    <property type="protein sequence ID" value="KAF5749928.1"/>
    <property type="molecule type" value="Genomic_DNA"/>
</dbReference>
<name>A0A7J7DU74_TRIWF</name>
<feature type="transmembrane region" description="Helical" evidence="1">
    <location>
        <begin position="17"/>
        <end position="39"/>
    </location>
</feature>
<sequence>MFGFGDEFMIDSYRRPWLLWIQLLVLFLLLFLLYCFTVFTSDLSDDATTATATASASRSSMSNLGKPIVNKHGSTAVTSHRQNFQVGEIQSMKGEIATRMSRRMVRGDIAEREGSPVKNATLLFLHPCHYFRLARWAFLKCFGIDANSENSTTGENRKDR</sequence>
<reference evidence="2 3" key="1">
    <citation type="journal article" date="2020" name="Nat. Commun.">
        <title>Genome of Tripterygium wilfordii and identification of cytochrome P450 involved in triptolide biosynthesis.</title>
        <authorList>
            <person name="Tu L."/>
            <person name="Su P."/>
            <person name="Zhang Z."/>
            <person name="Gao L."/>
            <person name="Wang J."/>
            <person name="Hu T."/>
            <person name="Zhou J."/>
            <person name="Zhang Y."/>
            <person name="Zhao Y."/>
            <person name="Liu Y."/>
            <person name="Song Y."/>
            <person name="Tong Y."/>
            <person name="Lu Y."/>
            <person name="Yang J."/>
            <person name="Xu C."/>
            <person name="Jia M."/>
            <person name="Peters R.J."/>
            <person name="Huang L."/>
            <person name="Gao W."/>
        </authorList>
    </citation>
    <scope>NUCLEOTIDE SEQUENCE [LARGE SCALE GENOMIC DNA]</scope>
    <source>
        <strain evidence="3">cv. XIE 37</strain>
        <tissue evidence="2">Leaf</tissue>
    </source>
</reference>
<dbReference type="PANTHER" id="PTHR35771:SF3">
    <property type="entry name" value="TRANSMEMBRANE PROTEIN"/>
    <property type="match status" value="1"/>
</dbReference>
<proteinExistence type="predicted"/>
<keyword evidence="1" id="KW-0812">Transmembrane</keyword>
<gene>
    <name evidence="2" type="ORF">HS088_TW03G00255</name>
</gene>
<dbReference type="PANTHER" id="PTHR35771">
    <property type="entry name" value="TRANSMEMBRANE PROTEIN-RELATED"/>
    <property type="match status" value="1"/>
</dbReference>